<dbReference type="InParanoid" id="A0A077ZZ34"/>
<feature type="coiled-coil region" evidence="1">
    <location>
        <begin position="915"/>
        <end position="970"/>
    </location>
</feature>
<accession>A0A077ZZ34</accession>
<evidence type="ECO:0000313" key="3">
    <source>
        <dbReference type="EMBL" id="CDW75185.1"/>
    </source>
</evidence>
<sequence>MIFNSLSAFGDPGGSEQEQQLALNQQLLQSRIMRKESSNNHISLGTPQIIHPHNLVLHIQQQPSAQILYDQANQSQALLAQATLFQQLTQNQPVFYEHDTNGTLNNLMVPQSNQQTQPQVLLEPFATHFIQQYSMSDINSLSVSNKNSFHTDDSQNPCGASLNNQQQDQQKETVQFTRQSTHTTIRNSKNQNIVNNGLKSLKLNDIEQDEEIELNEEPYDTIKIIKLDYDQISEFNCSSVQIIDKNKQNDQQNPDQSLKADLKEKLNDEDEKLNQSEDSSQILNVSLQSYLLSNSTSPFIPENNNSKQAQSQLKQETQYQTLAIGQSIWSPQPITSTQLSSTSLVQKVNSQSQAAEYQVQQTQQSQENQIQQQFTNQQIPIQISQQQQPQQLVQTQNLQSSPIQTILNQQQILLNQDYQPTTNSSSQYNCIAKYLKPLASANAHIVIDKLNIVSDTISAKLSQNQQLNQQPHLHHPSVLQDRMINLRQEQLLEYDHNVDLINPNLINQHPNNMSPTGSIDPNLEQNSQLLHMCGNRFYKQHYILRQINRHLLNPIYKVKNHNGLKPPPGLSHIDPLHLSESQISKYLMEQRQLENQMILNGIDPYQIHAQNSHDKQFELAQPIPKAPTQQLQMMNMHQQLPHQQISRHQDWSPQINGDISSNRLTEEMIETLRIQSQNETAVQQQPQQLKEMPKSSSKSEDSQYDHQFSAYSSFFQEQFQKKKSALDEQLRRTTQQLEKKLIENLEIQKIWDTKTHINPGETDQDEEEEDEEDIDALSLKSDTQSANNEGIQDELLSNEMQKNKKNGLINENDDYYNSLIDQQYSLVSKHPRHSGHSVNNVNQQFKEQMLKQKTELFQKLQEQLNQLKNEIFSQNEQEFNSASPFKQDPCSYLEKILNLMTICNEVDQTSNIDKIKKLISKYDKTKLTLREVKEQRIKFFENLSAVNMQLHDLECNYYNLIDENNNLRDKQSQEIERLEFIIKSTYENIKDLTGDNTSADTDQYEELFLKLSQQEQKQEDNSNQSAQNQQQQLKQQIVSSDVQDIAQAVPQALQSPLQGQNQLNQQQLNSQPQFRQRKETNSFLNLNKNAQGEDTTEYQYQQDCYKKITEQQVEIDDLREYIKKRSQEENKKRMEDKHKADQEIVDLKQQIDKMNKSHVQVMKEKDIELKAMQDHILRIDCDYLSKNQFNGGDKIKECSDCKKKDSKVNDLEKRIVDLTEYIKKNKERIPSGAVGSAEINKDAKIFIPQSRMNQQNNNSTIENLRPQTQNQFNPQEIQTNAAPLPQYMAITIDLLSKFERLIDYFVAKDEQLQPSLQESKINIQQMKSLLRFSNQSKIISRHQRVLSQGKVLEEIKEEFNEDEQDNLSLIKLQPTNQQYVFIKDSFKELVAYFQSQLNIMLSSNQNDQTNNLQQNQNKKSATSAETTEQKIKELDYLSKVDVQGLIQTHYKELSKEGRIERKSVHQVIVDVEKFMYQMNSLFVTEQMNLESFKNMTDEQKIMSLKQQPQIHLDQRLSLNDKQRELFSIILETYLQLPLKLKPIFDKMKNFETLMSKFYKSDTSLIQDLVQSFVVQYEAKKADLIQEQSVIQKQNEDNQNLINQMKEESEQLKQKIVQLSEKIVQINSAYNALQKHMNSLKPTQQPSQTTSQQQQQPIQQVQAQPQAQPEQKITSTQHQQALNQIQSLQQQLQQQTQQQQLQQTQGQLNQQTQQQQQFPTQINQAIPQQIVIPQIQVQQQQIAQPQINQQQQQILQQQLQLQQQYQQQQLQAQPIQHMSIENLRQYTQRQQQIQQQILQHQVALQQNRQNQQATTQPQSYLQQQQPFIPSHLAGQVSVKQGGQQKIKDQVKQTQPQAFGILAQTAQENHGRKQKKSNQNINKHLQSHNYQ</sequence>
<feature type="region of interest" description="Disordered" evidence="2">
    <location>
        <begin position="146"/>
        <end position="166"/>
    </location>
</feature>
<feature type="region of interest" description="Disordered" evidence="2">
    <location>
        <begin position="754"/>
        <end position="787"/>
    </location>
</feature>
<feature type="region of interest" description="Disordered" evidence="2">
    <location>
        <begin position="1866"/>
        <end position="1889"/>
    </location>
</feature>
<feature type="compositionally biased region" description="Polar residues" evidence="2">
    <location>
        <begin position="1875"/>
        <end position="1889"/>
    </location>
</feature>
<feature type="compositionally biased region" description="Polar residues" evidence="2">
    <location>
        <begin position="678"/>
        <end position="688"/>
    </location>
</feature>
<feature type="compositionally biased region" description="Acidic residues" evidence="2">
    <location>
        <begin position="762"/>
        <end position="775"/>
    </location>
</feature>
<keyword evidence="1" id="KW-0175">Coiled coil</keyword>
<gene>
    <name evidence="3" type="primary">Contig19689.g20885</name>
    <name evidence="3" type="ORF">STYLEM_4172</name>
</gene>
<feature type="compositionally biased region" description="Low complexity" evidence="2">
    <location>
        <begin position="1021"/>
        <end position="1035"/>
    </location>
</feature>
<evidence type="ECO:0000313" key="4">
    <source>
        <dbReference type="Proteomes" id="UP000039865"/>
    </source>
</evidence>
<keyword evidence="4" id="KW-1185">Reference proteome</keyword>
<feature type="coiled-coil region" evidence="1">
    <location>
        <begin position="846"/>
        <end position="877"/>
    </location>
</feature>
<organism evidence="3 4">
    <name type="scientific">Stylonychia lemnae</name>
    <name type="common">Ciliate</name>
    <dbReference type="NCBI Taxonomy" id="5949"/>
    <lineage>
        <taxon>Eukaryota</taxon>
        <taxon>Sar</taxon>
        <taxon>Alveolata</taxon>
        <taxon>Ciliophora</taxon>
        <taxon>Intramacronucleata</taxon>
        <taxon>Spirotrichea</taxon>
        <taxon>Stichotrichia</taxon>
        <taxon>Sporadotrichida</taxon>
        <taxon>Oxytrichidae</taxon>
        <taxon>Stylonychinae</taxon>
        <taxon>Stylonychia</taxon>
    </lineage>
</organism>
<feature type="compositionally biased region" description="Low complexity" evidence="2">
    <location>
        <begin position="1641"/>
        <end position="1678"/>
    </location>
</feature>
<evidence type="ECO:0000256" key="1">
    <source>
        <dbReference type="SAM" id="Coils"/>
    </source>
</evidence>
<feature type="coiled-coil region" evidence="1">
    <location>
        <begin position="1137"/>
        <end position="1164"/>
    </location>
</feature>
<feature type="coiled-coil region" evidence="1">
    <location>
        <begin position="1583"/>
        <end position="1628"/>
    </location>
</feature>
<protein>
    <submittedName>
        <fullName evidence="3">Uncharacterized protein</fullName>
    </submittedName>
</protein>
<evidence type="ECO:0000256" key="2">
    <source>
        <dbReference type="SAM" id="MobiDB-lite"/>
    </source>
</evidence>
<feature type="region of interest" description="Disordered" evidence="2">
    <location>
        <begin position="1638"/>
        <end position="1678"/>
    </location>
</feature>
<dbReference type="EMBL" id="CCKQ01004052">
    <property type="protein sequence ID" value="CDW75185.1"/>
    <property type="molecule type" value="Genomic_DNA"/>
</dbReference>
<proteinExistence type="predicted"/>
<feature type="coiled-coil region" evidence="1">
    <location>
        <begin position="716"/>
        <end position="743"/>
    </location>
</feature>
<name>A0A077ZZ34_STYLE</name>
<feature type="region of interest" description="Disordered" evidence="2">
    <location>
        <begin position="678"/>
        <end position="704"/>
    </location>
</feature>
<feature type="compositionally biased region" description="Basic and acidic residues" evidence="2">
    <location>
        <begin position="691"/>
        <end position="704"/>
    </location>
</feature>
<feature type="region of interest" description="Disordered" evidence="2">
    <location>
        <begin position="1013"/>
        <end position="1035"/>
    </location>
</feature>
<dbReference type="Proteomes" id="UP000039865">
    <property type="component" value="Unassembled WGS sequence"/>
</dbReference>
<reference evidence="3 4" key="1">
    <citation type="submission" date="2014-06" db="EMBL/GenBank/DDBJ databases">
        <authorList>
            <person name="Swart Estienne"/>
        </authorList>
    </citation>
    <scope>NUCLEOTIDE SEQUENCE [LARGE SCALE GENOMIC DNA]</scope>
    <source>
        <strain evidence="3 4">130c</strain>
    </source>
</reference>